<dbReference type="Pfam" id="PF00672">
    <property type="entry name" value="HAMP"/>
    <property type="match status" value="1"/>
</dbReference>
<organism evidence="14 15">
    <name type="scientific">Luteococcus peritonei</name>
    <dbReference type="NCBI Taxonomy" id="88874"/>
    <lineage>
        <taxon>Bacteria</taxon>
        <taxon>Bacillati</taxon>
        <taxon>Actinomycetota</taxon>
        <taxon>Actinomycetes</taxon>
        <taxon>Propionibacteriales</taxon>
        <taxon>Propionibacteriaceae</taxon>
        <taxon>Luteococcus</taxon>
    </lineage>
</organism>
<dbReference type="InterPro" id="IPR036890">
    <property type="entry name" value="HATPase_C_sf"/>
</dbReference>
<keyword evidence="15" id="KW-1185">Reference proteome</keyword>
<dbReference type="Proteomes" id="UP001597326">
    <property type="component" value="Unassembled WGS sequence"/>
</dbReference>
<dbReference type="RefSeq" id="WP_343873640.1">
    <property type="nucleotide sequence ID" value="NZ_BAAAIX010000019.1"/>
</dbReference>
<dbReference type="SMART" id="SM00387">
    <property type="entry name" value="HATPase_c"/>
    <property type="match status" value="1"/>
</dbReference>
<evidence type="ECO:0000256" key="1">
    <source>
        <dbReference type="ARBA" id="ARBA00000085"/>
    </source>
</evidence>
<feature type="transmembrane region" description="Helical" evidence="11">
    <location>
        <begin position="15"/>
        <end position="38"/>
    </location>
</feature>
<dbReference type="PRINTS" id="PR00344">
    <property type="entry name" value="BCTRLSENSOR"/>
</dbReference>
<feature type="domain" description="HAMP" evidence="13">
    <location>
        <begin position="203"/>
        <end position="255"/>
    </location>
</feature>
<evidence type="ECO:0000256" key="3">
    <source>
        <dbReference type="ARBA" id="ARBA00012438"/>
    </source>
</evidence>
<dbReference type="PROSITE" id="PS50885">
    <property type="entry name" value="HAMP"/>
    <property type="match status" value="1"/>
</dbReference>
<keyword evidence="8 11" id="KW-1133">Transmembrane helix</keyword>
<evidence type="ECO:0000256" key="10">
    <source>
        <dbReference type="ARBA" id="ARBA00023136"/>
    </source>
</evidence>
<evidence type="ECO:0000256" key="4">
    <source>
        <dbReference type="ARBA" id="ARBA00022553"/>
    </source>
</evidence>
<dbReference type="PANTHER" id="PTHR45436">
    <property type="entry name" value="SENSOR HISTIDINE KINASE YKOH"/>
    <property type="match status" value="1"/>
</dbReference>
<dbReference type="SUPFAM" id="SSF47384">
    <property type="entry name" value="Homodimeric domain of signal transducing histidine kinase"/>
    <property type="match status" value="1"/>
</dbReference>
<evidence type="ECO:0000256" key="2">
    <source>
        <dbReference type="ARBA" id="ARBA00004236"/>
    </source>
</evidence>
<keyword evidence="6 11" id="KW-0812">Transmembrane</keyword>
<dbReference type="PROSITE" id="PS50109">
    <property type="entry name" value="HIS_KIN"/>
    <property type="match status" value="1"/>
</dbReference>
<dbReference type="CDD" id="cd00082">
    <property type="entry name" value="HisKA"/>
    <property type="match status" value="1"/>
</dbReference>
<evidence type="ECO:0000259" key="13">
    <source>
        <dbReference type="PROSITE" id="PS50885"/>
    </source>
</evidence>
<dbReference type="CDD" id="cd00075">
    <property type="entry name" value="HATPase"/>
    <property type="match status" value="1"/>
</dbReference>
<keyword evidence="4" id="KW-0597">Phosphoprotein</keyword>
<reference evidence="15" key="1">
    <citation type="journal article" date="2019" name="Int. J. Syst. Evol. Microbiol.">
        <title>The Global Catalogue of Microorganisms (GCM) 10K type strain sequencing project: providing services to taxonomists for standard genome sequencing and annotation.</title>
        <authorList>
            <consortium name="The Broad Institute Genomics Platform"/>
            <consortium name="The Broad Institute Genome Sequencing Center for Infectious Disease"/>
            <person name="Wu L."/>
            <person name="Ma J."/>
        </authorList>
    </citation>
    <scope>NUCLEOTIDE SEQUENCE [LARGE SCALE GENOMIC DNA]</scope>
    <source>
        <strain evidence="15">CAIM 431</strain>
    </source>
</reference>
<dbReference type="Pfam" id="PF02518">
    <property type="entry name" value="HATPase_c"/>
    <property type="match status" value="1"/>
</dbReference>
<dbReference type="InterPro" id="IPR004358">
    <property type="entry name" value="Sig_transdc_His_kin-like_C"/>
</dbReference>
<keyword evidence="7" id="KW-0418">Kinase</keyword>
<name>A0ABW4RW15_9ACTN</name>
<dbReference type="InterPro" id="IPR050428">
    <property type="entry name" value="TCS_sensor_his_kinase"/>
</dbReference>
<dbReference type="InterPro" id="IPR003660">
    <property type="entry name" value="HAMP_dom"/>
</dbReference>
<dbReference type="SUPFAM" id="SSF55874">
    <property type="entry name" value="ATPase domain of HSP90 chaperone/DNA topoisomerase II/histidine kinase"/>
    <property type="match status" value="1"/>
</dbReference>
<dbReference type="SMART" id="SM00388">
    <property type="entry name" value="HisKA"/>
    <property type="match status" value="1"/>
</dbReference>
<keyword evidence="14" id="KW-0067">ATP-binding</keyword>
<dbReference type="CDD" id="cd06225">
    <property type="entry name" value="HAMP"/>
    <property type="match status" value="1"/>
</dbReference>
<evidence type="ECO:0000259" key="12">
    <source>
        <dbReference type="PROSITE" id="PS50109"/>
    </source>
</evidence>
<dbReference type="InterPro" id="IPR003661">
    <property type="entry name" value="HisK_dim/P_dom"/>
</dbReference>
<keyword evidence="14" id="KW-0547">Nucleotide-binding</keyword>
<dbReference type="InterPro" id="IPR003594">
    <property type="entry name" value="HATPase_dom"/>
</dbReference>
<dbReference type="Gene3D" id="3.30.565.10">
    <property type="entry name" value="Histidine kinase-like ATPase, C-terminal domain"/>
    <property type="match status" value="1"/>
</dbReference>
<keyword evidence="10 11" id="KW-0472">Membrane</keyword>
<comment type="caution">
    <text evidence="14">The sequence shown here is derived from an EMBL/GenBank/DDBJ whole genome shotgun (WGS) entry which is preliminary data.</text>
</comment>
<dbReference type="EC" id="2.7.13.3" evidence="3"/>
<evidence type="ECO:0000313" key="14">
    <source>
        <dbReference type="EMBL" id="MFD1890517.1"/>
    </source>
</evidence>
<evidence type="ECO:0000256" key="5">
    <source>
        <dbReference type="ARBA" id="ARBA00022679"/>
    </source>
</evidence>
<evidence type="ECO:0000313" key="15">
    <source>
        <dbReference type="Proteomes" id="UP001597326"/>
    </source>
</evidence>
<evidence type="ECO:0000256" key="8">
    <source>
        <dbReference type="ARBA" id="ARBA00022989"/>
    </source>
</evidence>
<comment type="catalytic activity">
    <reaction evidence="1">
        <text>ATP + protein L-histidine = ADP + protein N-phospho-L-histidine.</text>
        <dbReference type="EC" id="2.7.13.3"/>
    </reaction>
</comment>
<feature type="transmembrane region" description="Helical" evidence="11">
    <location>
        <begin position="183"/>
        <end position="202"/>
    </location>
</feature>
<evidence type="ECO:0000256" key="9">
    <source>
        <dbReference type="ARBA" id="ARBA00023012"/>
    </source>
</evidence>
<keyword evidence="9" id="KW-0902">Two-component regulatory system</keyword>
<sequence>MTTTERADGSGRWRIVGWMLATLALTLGIVVVVVRSMLIAQVGEQANRDVTQELQEFTSFAEVGVDPRTGERFTSSERLFQTYLSRQQAGGHELILGWVASDDRAYELRGPATPSLEQYDPAHDRELLDQMERTSSGVRQTPVGEFRWGRVVLAGSGDPSDALLVGVFTEQAERQARETIRDLALVSLCSLALAGLVSWLVAGRILRPVRLVRETAAEITERDLTRRIPVDGSDEISGMAATFNAMLDRLEEAFAAQQRFVDDAGHELRTPITVVRGHLELMGDDPAEREQTVALVTQELDRMARIVTDLLALAKADRPDFVQLDAPVDLTQLTLDLDAKVQQLADRRWQLSHVAEGEAVVDAQRITQAVLQLAHNAVQQTGPEDAITLTSRFVDQPGQGRVLQIGITDTGPGVAPEDRERIFERFAHGTPADGSRHTGAGLGLPIVKAIAEAHGGRVQVDSPPGQGATFTLVIPAPEPPEETA</sequence>
<gene>
    <name evidence="14" type="ORF">ACFSCS_10055</name>
</gene>
<dbReference type="Gene3D" id="6.10.340.10">
    <property type="match status" value="1"/>
</dbReference>
<evidence type="ECO:0000256" key="11">
    <source>
        <dbReference type="SAM" id="Phobius"/>
    </source>
</evidence>
<comment type="subcellular location">
    <subcellularLocation>
        <location evidence="2">Cell membrane</location>
    </subcellularLocation>
</comment>
<dbReference type="InterPro" id="IPR036097">
    <property type="entry name" value="HisK_dim/P_sf"/>
</dbReference>
<feature type="domain" description="Histidine kinase" evidence="12">
    <location>
        <begin position="263"/>
        <end position="478"/>
    </location>
</feature>
<dbReference type="SMART" id="SM00304">
    <property type="entry name" value="HAMP"/>
    <property type="match status" value="1"/>
</dbReference>
<dbReference type="Pfam" id="PF00512">
    <property type="entry name" value="HisKA"/>
    <property type="match status" value="1"/>
</dbReference>
<dbReference type="EMBL" id="JBHUFZ010000022">
    <property type="protein sequence ID" value="MFD1890517.1"/>
    <property type="molecule type" value="Genomic_DNA"/>
</dbReference>
<proteinExistence type="predicted"/>
<dbReference type="PANTHER" id="PTHR45436:SF5">
    <property type="entry name" value="SENSOR HISTIDINE KINASE TRCS"/>
    <property type="match status" value="1"/>
</dbReference>
<keyword evidence="5" id="KW-0808">Transferase</keyword>
<dbReference type="InterPro" id="IPR005467">
    <property type="entry name" value="His_kinase_dom"/>
</dbReference>
<evidence type="ECO:0000256" key="7">
    <source>
        <dbReference type="ARBA" id="ARBA00022777"/>
    </source>
</evidence>
<evidence type="ECO:0000256" key="6">
    <source>
        <dbReference type="ARBA" id="ARBA00022692"/>
    </source>
</evidence>
<dbReference type="GO" id="GO:0005524">
    <property type="term" value="F:ATP binding"/>
    <property type="evidence" value="ECO:0007669"/>
    <property type="project" value="UniProtKB-KW"/>
</dbReference>
<dbReference type="SUPFAM" id="SSF158472">
    <property type="entry name" value="HAMP domain-like"/>
    <property type="match status" value="1"/>
</dbReference>
<accession>A0ABW4RW15</accession>
<protein>
    <recommendedName>
        <fullName evidence="3">histidine kinase</fullName>
        <ecNumber evidence="3">2.7.13.3</ecNumber>
    </recommendedName>
</protein>
<dbReference type="Gene3D" id="1.10.287.130">
    <property type="match status" value="1"/>
</dbReference>